<proteinExistence type="predicted"/>
<dbReference type="Gene3D" id="4.10.410.40">
    <property type="match status" value="1"/>
</dbReference>
<reference evidence="1" key="1">
    <citation type="journal article" date="2021" name="Proc. Natl. Acad. Sci. U.S.A.">
        <title>A Catalog of Tens of Thousands of Viruses from Human Metagenomes Reveals Hidden Associations with Chronic Diseases.</title>
        <authorList>
            <person name="Tisza M.J."/>
            <person name="Buck C.B."/>
        </authorList>
    </citation>
    <scope>NUCLEOTIDE SEQUENCE</scope>
    <source>
        <strain evidence="1">Ct2kB26</strain>
    </source>
</reference>
<evidence type="ECO:0000313" key="1">
    <source>
        <dbReference type="EMBL" id="DAE03189.1"/>
    </source>
</evidence>
<organism evidence="1">
    <name type="scientific">Siphoviridae sp. ct2kB26</name>
    <dbReference type="NCBI Taxonomy" id="2825317"/>
    <lineage>
        <taxon>Viruses</taxon>
        <taxon>Duplodnaviria</taxon>
        <taxon>Heunggongvirae</taxon>
        <taxon>Uroviricota</taxon>
        <taxon>Caudoviricetes</taxon>
    </lineage>
</organism>
<name>A0A8S5P9A3_9CAUD</name>
<dbReference type="EMBL" id="BK015360">
    <property type="protein sequence ID" value="DAE03189.1"/>
    <property type="molecule type" value="Genomic_DNA"/>
</dbReference>
<sequence length="143" mass="15022">MAKSRSVGTKLKIAAKTGNTKVEVGGLKSVSGIDASADEVEVTDMGNTDGYREYLPGFKDGGEVTVSGYMDGEDDGQTRMYELMESGDVVDCEIVFPAKIGKTWSFKAGVTKFTTAADVDDAITFDATLKVSGKPTLAATTSV</sequence>
<accession>A0A8S5P9A3</accession>
<dbReference type="Pfam" id="PF06199">
    <property type="entry name" value="Phage_tail_2"/>
    <property type="match status" value="1"/>
</dbReference>
<protein>
    <submittedName>
        <fullName evidence="1">Tail tube protein</fullName>
    </submittedName>
</protein>
<dbReference type="InterPro" id="IPR011855">
    <property type="entry name" value="Phgtail_TP901_1"/>
</dbReference>